<organism evidence="2 3">
    <name type="scientific">Dreissena polymorpha</name>
    <name type="common">Zebra mussel</name>
    <name type="synonym">Mytilus polymorpha</name>
    <dbReference type="NCBI Taxonomy" id="45954"/>
    <lineage>
        <taxon>Eukaryota</taxon>
        <taxon>Metazoa</taxon>
        <taxon>Spiralia</taxon>
        <taxon>Lophotrochozoa</taxon>
        <taxon>Mollusca</taxon>
        <taxon>Bivalvia</taxon>
        <taxon>Autobranchia</taxon>
        <taxon>Heteroconchia</taxon>
        <taxon>Euheterodonta</taxon>
        <taxon>Imparidentia</taxon>
        <taxon>Neoheterodontei</taxon>
        <taxon>Myida</taxon>
        <taxon>Dreissenoidea</taxon>
        <taxon>Dreissenidae</taxon>
        <taxon>Dreissena</taxon>
    </lineage>
</organism>
<dbReference type="PANTHER" id="PTHR11046">
    <property type="entry name" value="OLIGORIBONUCLEASE, MITOCHONDRIAL"/>
    <property type="match status" value="1"/>
</dbReference>
<dbReference type="AlphaFoldDB" id="A0A9D4HME1"/>
<keyword evidence="1" id="KW-0540">Nuclease</keyword>
<dbReference type="InterPro" id="IPR022894">
    <property type="entry name" value="Oligoribonuclease"/>
</dbReference>
<evidence type="ECO:0000256" key="1">
    <source>
        <dbReference type="ARBA" id="ARBA00022722"/>
    </source>
</evidence>
<evidence type="ECO:0000313" key="2">
    <source>
        <dbReference type="EMBL" id="KAH3725877.1"/>
    </source>
</evidence>
<dbReference type="PANTHER" id="PTHR11046:SF25">
    <property type="match status" value="1"/>
</dbReference>
<dbReference type="Proteomes" id="UP000828390">
    <property type="component" value="Unassembled WGS sequence"/>
</dbReference>
<protein>
    <submittedName>
        <fullName evidence="2">Uncharacterized protein</fullName>
    </submittedName>
</protein>
<keyword evidence="1" id="KW-0378">Hydrolase</keyword>
<dbReference type="GO" id="GO:0000175">
    <property type="term" value="F:3'-5'-RNA exonuclease activity"/>
    <property type="evidence" value="ECO:0007669"/>
    <property type="project" value="InterPro"/>
</dbReference>
<comment type="caution">
    <text evidence="2">The sequence shown here is derived from an EMBL/GenBank/DDBJ whole genome shotgun (WGS) entry which is preliminary data.</text>
</comment>
<dbReference type="EMBL" id="JAIWYP010000012">
    <property type="protein sequence ID" value="KAH3725877.1"/>
    <property type="molecule type" value="Genomic_DNA"/>
</dbReference>
<gene>
    <name evidence="2" type="ORF">DPMN_051730</name>
</gene>
<name>A0A9D4HME1_DREPO</name>
<reference evidence="2" key="1">
    <citation type="journal article" date="2019" name="bioRxiv">
        <title>The Genome of the Zebra Mussel, Dreissena polymorpha: A Resource for Invasive Species Research.</title>
        <authorList>
            <person name="McCartney M.A."/>
            <person name="Auch B."/>
            <person name="Kono T."/>
            <person name="Mallez S."/>
            <person name="Zhang Y."/>
            <person name="Obille A."/>
            <person name="Becker A."/>
            <person name="Abrahante J.E."/>
            <person name="Garbe J."/>
            <person name="Badalamenti J.P."/>
            <person name="Herman A."/>
            <person name="Mangelson H."/>
            <person name="Liachko I."/>
            <person name="Sullivan S."/>
            <person name="Sone E.D."/>
            <person name="Koren S."/>
            <person name="Silverstein K.A.T."/>
            <person name="Beckman K.B."/>
            <person name="Gohl D.M."/>
        </authorList>
    </citation>
    <scope>NUCLEOTIDE SEQUENCE</scope>
    <source>
        <strain evidence="2">Duluth1</strain>
        <tissue evidence="2">Whole animal</tissue>
    </source>
</reference>
<sequence length="151" mass="16941">MLDTSITLDNGEVSSLGLTHVARETGKAIQEVTEQRLSEIATTFNQIKPTEDFITQSLSKLAFTMSDRASNEKLADKLLFEWHDGLLASCNDQHEIQTVQHFHCMAHVLLGFHRYVCKDMKHVEKEIVAESGPIGSDNLPVFNFGRKQGLL</sequence>
<evidence type="ECO:0000313" key="3">
    <source>
        <dbReference type="Proteomes" id="UP000828390"/>
    </source>
</evidence>
<reference evidence="2" key="2">
    <citation type="submission" date="2020-11" db="EMBL/GenBank/DDBJ databases">
        <authorList>
            <person name="McCartney M.A."/>
            <person name="Auch B."/>
            <person name="Kono T."/>
            <person name="Mallez S."/>
            <person name="Becker A."/>
            <person name="Gohl D.M."/>
            <person name="Silverstein K.A.T."/>
            <person name="Koren S."/>
            <person name="Bechman K.B."/>
            <person name="Herman A."/>
            <person name="Abrahante J.E."/>
            <person name="Garbe J."/>
        </authorList>
    </citation>
    <scope>NUCLEOTIDE SEQUENCE</scope>
    <source>
        <strain evidence="2">Duluth1</strain>
        <tissue evidence="2">Whole animal</tissue>
    </source>
</reference>
<keyword evidence="3" id="KW-1185">Reference proteome</keyword>
<accession>A0A9D4HME1</accession>
<proteinExistence type="predicted"/>